<dbReference type="GeneID" id="97670353"/>
<dbReference type="AlphaFoldDB" id="A0A0M7ABP9"/>
<dbReference type="EMBL" id="CXWC01000010">
    <property type="protein sequence ID" value="CTQ71630.1"/>
    <property type="molecule type" value="Genomic_DNA"/>
</dbReference>
<dbReference type="EC" id="4.2.1.17" evidence="3"/>
<sequence length="260" mass="28435">MPYQTIIYRKTGPLAEIRFNRPHRLNAVVTEFYTEILEALTDAEKDIDVRCVVLTGEGRAFCVGADLKEHGAGVRTELEKLEYLQLGNDVCERIYRHPKIIIAGVNGYALGAGAEMSCSSDFVLMKESAQIGFPEISIGTHVGGAVTEILPRLVGLSKARELILTGRRVAGKEAAEIGLATRVLPDDGFEAGVASFAAEIGSKAPISMRFAKENLNATQRDYGSRLVTELDALRTCMLTEDWREGVDAFAEKRAPVFKGR</sequence>
<dbReference type="GO" id="GO:0006635">
    <property type="term" value="P:fatty acid beta-oxidation"/>
    <property type="evidence" value="ECO:0007669"/>
    <property type="project" value="TreeGrafter"/>
</dbReference>
<protein>
    <submittedName>
        <fullName evidence="3">Putative enoyl-CoA hydratase echA8</fullName>
        <ecNumber evidence="3">4.2.1.17</ecNumber>
    </submittedName>
</protein>
<gene>
    <name evidence="3" type="primary">echA8_6</name>
    <name evidence="3" type="ORF">LA5096_02987</name>
</gene>
<evidence type="ECO:0000313" key="4">
    <source>
        <dbReference type="Proteomes" id="UP000049983"/>
    </source>
</evidence>
<accession>A0A0M7ABP9</accession>
<dbReference type="Proteomes" id="UP000049983">
    <property type="component" value="Unassembled WGS sequence"/>
</dbReference>
<dbReference type="PANTHER" id="PTHR11941:SF54">
    <property type="entry name" value="ENOYL-COA HYDRATASE, MITOCHONDRIAL"/>
    <property type="match status" value="1"/>
</dbReference>
<proteinExistence type="inferred from homology"/>
<dbReference type="Pfam" id="PF00378">
    <property type="entry name" value="ECH_1"/>
    <property type="match status" value="1"/>
</dbReference>
<dbReference type="OrthoDB" id="5730382at2"/>
<dbReference type="InterPro" id="IPR029045">
    <property type="entry name" value="ClpP/crotonase-like_dom_sf"/>
</dbReference>
<evidence type="ECO:0000256" key="1">
    <source>
        <dbReference type="ARBA" id="ARBA00005254"/>
    </source>
</evidence>
<dbReference type="Gene3D" id="3.90.226.10">
    <property type="entry name" value="2-enoyl-CoA Hydratase, Chain A, domain 1"/>
    <property type="match status" value="1"/>
</dbReference>
<keyword evidence="4" id="KW-1185">Reference proteome</keyword>
<name>A0A0M7ABP9_9HYPH</name>
<evidence type="ECO:0000313" key="3">
    <source>
        <dbReference type="EMBL" id="CTQ71630.1"/>
    </source>
</evidence>
<reference evidence="4" key="1">
    <citation type="submission" date="2015-07" db="EMBL/GenBank/DDBJ databases">
        <authorList>
            <person name="Rodrigo-Torres Lidia"/>
            <person name="Arahal R.David."/>
        </authorList>
    </citation>
    <scope>NUCLEOTIDE SEQUENCE [LARGE SCALE GENOMIC DNA]</scope>
    <source>
        <strain evidence="4">CECT 5096</strain>
    </source>
</reference>
<dbReference type="RefSeq" id="WP_055113931.1">
    <property type="nucleotide sequence ID" value="NZ_CXWA01000001.1"/>
</dbReference>
<dbReference type="Gene3D" id="1.10.12.10">
    <property type="entry name" value="Lyase 2-enoyl-coa Hydratase, Chain A, domain 2"/>
    <property type="match status" value="1"/>
</dbReference>
<dbReference type="PANTHER" id="PTHR11941">
    <property type="entry name" value="ENOYL-COA HYDRATASE-RELATED"/>
    <property type="match status" value="1"/>
</dbReference>
<dbReference type="GO" id="GO:0004300">
    <property type="term" value="F:enoyl-CoA hydratase activity"/>
    <property type="evidence" value="ECO:0007669"/>
    <property type="project" value="UniProtKB-EC"/>
</dbReference>
<comment type="similarity">
    <text evidence="1">Belongs to the enoyl-CoA hydratase/isomerase family.</text>
</comment>
<dbReference type="SUPFAM" id="SSF52096">
    <property type="entry name" value="ClpP/crotonase"/>
    <property type="match status" value="1"/>
</dbReference>
<dbReference type="CDD" id="cd06558">
    <property type="entry name" value="crotonase-like"/>
    <property type="match status" value="1"/>
</dbReference>
<dbReference type="InterPro" id="IPR014748">
    <property type="entry name" value="Enoyl-CoA_hydra_C"/>
</dbReference>
<keyword evidence="2 3" id="KW-0456">Lyase</keyword>
<dbReference type="InterPro" id="IPR001753">
    <property type="entry name" value="Enoyl-CoA_hydra/iso"/>
</dbReference>
<organism evidence="3 4">
    <name type="scientific">Roseibium album</name>
    <dbReference type="NCBI Taxonomy" id="311410"/>
    <lineage>
        <taxon>Bacteria</taxon>
        <taxon>Pseudomonadati</taxon>
        <taxon>Pseudomonadota</taxon>
        <taxon>Alphaproteobacteria</taxon>
        <taxon>Hyphomicrobiales</taxon>
        <taxon>Stappiaceae</taxon>
        <taxon>Roseibium</taxon>
    </lineage>
</organism>
<evidence type="ECO:0000256" key="2">
    <source>
        <dbReference type="ARBA" id="ARBA00023239"/>
    </source>
</evidence>
<dbReference type="STRING" id="311410.LA5095_01733"/>